<organism evidence="5 6">
    <name type="scientific">Litoribacillus peritrichatus</name>
    <dbReference type="NCBI Taxonomy" id="718191"/>
    <lineage>
        <taxon>Bacteria</taxon>
        <taxon>Pseudomonadati</taxon>
        <taxon>Pseudomonadota</taxon>
        <taxon>Gammaproteobacteria</taxon>
        <taxon>Oceanospirillales</taxon>
        <taxon>Oceanospirillaceae</taxon>
        <taxon>Litoribacillus</taxon>
    </lineage>
</organism>
<evidence type="ECO:0000313" key="6">
    <source>
        <dbReference type="Proteomes" id="UP001501565"/>
    </source>
</evidence>
<keyword evidence="2" id="KW-0274">FAD</keyword>
<accession>A0ABP7MCT3</accession>
<comment type="caution">
    <text evidence="5">The sequence shown here is derived from an EMBL/GenBank/DDBJ whole genome shotgun (WGS) entry which is preliminary data.</text>
</comment>
<feature type="region of interest" description="Disordered" evidence="4">
    <location>
        <begin position="475"/>
        <end position="505"/>
    </location>
</feature>
<dbReference type="Pfam" id="PF00743">
    <property type="entry name" value="FMO-like"/>
    <property type="match status" value="1"/>
</dbReference>
<sequence length="505" mass="58794">MAIQLKEQGKNNFFILEKSHDVGGTWRDNSYPGCACDVQSHMYSFSFSPNNHWSKRYAPWHEIQQYLLETTAKYDIRKHCQFHQEVVSAVFNENIGEWVIKTHTGIIYHCKHFILASGPLHVPEIPNIKGLKNFQGKVFHSAQWDHDYDLTGKNVASIGTGGSAIQYCPEIAPKVNQLDVFQRTPAWVLPRDDRKYWRVEKTAFKHIPGWRKLHRYRLYWTNEARVWPIFNPSLAKSLSMLAKGLIRFQVKDKVTASRLTPNYTIGCKRILISNKYYPMFNRKNVELVTEGIKEIKENSIITADGKERAVDCIILGTGFVVDPRIYMRDFELKGLEGRDLRTDWKDCAEAYYGTSVAGYPNLWMLIGPNSGLGHNSIIFMIEAQVKYILNCMKAIEHRQSDYMTVKEDAQLQFNTHLQKLMKQTVWSTGCKSWYQQEDGRNIAVWPKSTWKFWLETLNIKVSDYVFTQLGQSQEQRKDQHRNRVSETKSKMKRNKENTEVATELT</sequence>
<evidence type="ECO:0000256" key="2">
    <source>
        <dbReference type="ARBA" id="ARBA00022827"/>
    </source>
</evidence>
<reference evidence="6" key="1">
    <citation type="journal article" date="2019" name="Int. J. Syst. Evol. Microbiol.">
        <title>The Global Catalogue of Microorganisms (GCM) 10K type strain sequencing project: providing services to taxonomists for standard genome sequencing and annotation.</title>
        <authorList>
            <consortium name="The Broad Institute Genomics Platform"/>
            <consortium name="The Broad Institute Genome Sequencing Center for Infectious Disease"/>
            <person name="Wu L."/>
            <person name="Ma J."/>
        </authorList>
    </citation>
    <scope>NUCLEOTIDE SEQUENCE [LARGE SCALE GENOMIC DNA]</scope>
    <source>
        <strain evidence="6">JCM 17551</strain>
    </source>
</reference>
<dbReference type="EMBL" id="BAABBN010000004">
    <property type="protein sequence ID" value="GAA3917342.1"/>
    <property type="molecule type" value="Genomic_DNA"/>
</dbReference>
<dbReference type="PANTHER" id="PTHR42877">
    <property type="entry name" value="L-ORNITHINE N(5)-MONOOXYGENASE-RELATED"/>
    <property type="match status" value="1"/>
</dbReference>
<keyword evidence="3" id="KW-0560">Oxidoreductase</keyword>
<evidence type="ECO:0000256" key="3">
    <source>
        <dbReference type="ARBA" id="ARBA00023002"/>
    </source>
</evidence>
<dbReference type="Proteomes" id="UP001501565">
    <property type="component" value="Unassembled WGS sequence"/>
</dbReference>
<gene>
    <name evidence="5" type="ORF">GCM10022277_10390</name>
</gene>
<name>A0ABP7MCT3_9GAMM</name>
<proteinExistence type="predicted"/>
<evidence type="ECO:0000256" key="1">
    <source>
        <dbReference type="ARBA" id="ARBA00022630"/>
    </source>
</evidence>
<dbReference type="Gene3D" id="3.50.50.60">
    <property type="entry name" value="FAD/NAD(P)-binding domain"/>
    <property type="match status" value="2"/>
</dbReference>
<evidence type="ECO:0000256" key="4">
    <source>
        <dbReference type="SAM" id="MobiDB-lite"/>
    </source>
</evidence>
<dbReference type="PANTHER" id="PTHR42877:SF4">
    <property type="entry name" value="FAD_NAD(P)-BINDING DOMAIN-CONTAINING PROTEIN-RELATED"/>
    <property type="match status" value="1"/>
</dbReference>
<protein>
    <submittedName>
        <fullName evidence="5">NAD(P)/FAD-dependent oxidoreductase</fullName>
    </submittedName>
</protein>
<dbReference type="InterPro" id="IPR020946">
    <property type="entry name" value="Flavin_mOase-like"/>
</dbReference>
<keyword evidence="6" id="KW-1185">Reference proteome</keyword>
<keyword evidence="1" id="KW-0285">Flavoprotein</keyword>
<feature type="compositionally biased region" description="Basic and acidic residues" evidence="4">
    <location>
        <begin position="475"/>
        <end position="498"/>
    </location>
</feature>
<evidence type="ECO:0000313" key="5">
    <source>
        <dbReference type="EMBL" id="GAA3917342.1"/>
    </source>
</evidence>
<dbReference type="SUPFAM" id="SSF51905">
    <property type="entry name" value="FAD/NAD(P)-binding domain"/>
    <property type="match status" value="1"/>
</dbReference>
<dbReference type="InterPro" id="IPR051209">
    <property type="entry name" value="FAD-bind_Monooxygenase_sf"/>
</dbReference>
<dbReference type="InterPro" id="IPR036188">
    <property type="entry name" value="FAD/NAD-bd_sf"/>
</dbReference>